<organism evidence="2 3">
    <name type="scientific">Lysinibacillus sphaericus</name>
    <name type="common">Bacillus sphaericus</name>
    <dbReference type="NCBI Taxonomy" id="1421"/>
    <lineage>
        <taxon>Bacteria</taxon>
        <taxon>Bacillati</taxon>
        <taxon>Bacillota</taxon>
        <taxon>Bacilli</taxon>
        <taxon>Bacillales</taxon>
        <taxon>Bacillaceae</taxon>
        <taxon>Lysinibacillus</taxon>
    </lineage>
</organism>
<comment type="caution">
    <text evidence="2">The sequence shown here is derived from an EMBL/GenBank/DDBJ whole genome shotgun (WGS) entry which is preliminary data.</text>
</comment>
<keyword evidence="1" id="KW-0732">Signal</keyword>
<dbReference type="RefSeq" id="WP_142510886.1">
    <property type="nucleotide sequence ID" value="NZ_SADV01000036.1"/>
</dbReference>
<protein>
    <recommendedName>
        <fullName evidence="4">Lipoprotein</fullName>
    </recommendedName>
</protein>
<accession>A0A544U7S1</accession>
<dbReference type="AlphaFoldDB" id="A0A544U7S1"/>
<evidence type="ECO:0008006" key="4">
    <source>
        <dbReference type="Google" id="ProtNLM"/>
    </source>
</evidence>
<dbReference type="EMBL" id="SADV01000036">
    <property type="protein sequence ID" value="TQR27482.1"/>
    <property type="molecule type" value="Genomic_DNA"/>
</dbReference>
<dbReference type="PROSITE" id="PS51257">
    <property type="entry name" value="PROKAR_LIPOPROTEIN"/>
    <property type="match status" value="1"/>
</dbReference>
<dbReference type="OrthoDB" id="2973051at2"/>
<sequence length="139" mass="15779">MKKISLVILFLTFSFNSLLLVSCSEEKQSEKSFQFAGEIQKIVVVGKGVNRELGAHTVDKEAEINIIKNAMQNASITSKKHTDEGALFEIEVIFEDNSKKIVDLWYYPSEKVGRFYTDAMYALNSQAVPELIEFLESFE</sequence>
<name>A0A544U7S1_LYSSH</name>
<reference evidence="2 3" key="1">
    <citation type="submission" date="2018-03" db="EMBL/GenBank/DDBJ databases">
        <title>Aerobic endospore-forming bacteria genome sequencing and assembly.</title>
        <authorList>
            <person name="Cavalcante D.A."/>
            <person name="Driks A."/>
            <person name="Putonti C."/>
            <person name="De-Souza M.T."/>
        </authorList>
    </citation>
    <scope>NUCLEOTIDE SEQUENCE [LARGE SCALE GENOMIC DNA]</scope>
    <source>
        <strain evidence="2 3">SDF0037</strain>
    </source>
</reference>
<evidence type="ECO:0000313" key="3">
    <source>
        <dbReference type="Proteomes" id="UP000317944"/>
    </source>
</evidence>
<feature type="chain" id="PRO_5039312230" description="Lipoprotein" evidence="1">
    <location>
        <begin position="20"/>
        <end position="139"/>
    </location>
</feature>
<evidence type="ECO:0000313" key="2">
    <source>
        <dbReference type="EMBL" id="TQR27482.1"/>
    </source>
</evidence>
<proteinExistence type="predicted"/>
<gene>
    <name evidence="2" type="ORF">C7Y47_23130</name>
</gene>
<evidence type="ECO:0000256" key="1">
    <source>
        <dbReference type="SAM" id="SignalP"/>
    </source>
</evidence>
<feature type="signal peptide" evidence="1">
    <location>
        <begin position="1"/>
        <end position="19"/>
    </location>
</feature>
<dbReference type="Proteomes" id="UP000317944">
    <property type="component" value="Unassembled WGS sequence"/>
</dbReference>